<proteinExistence type="predicted"/>
<evidence type="ECO:0000313" key="2">
    <source>
        <dbReference type="Proteomes" id="UP000824128"/>
    </source>
</evidence>
<evidence type="ECO:0000313" key="1">
    <source>
        <dbReference type="EMBL" id="HIU94112.1"/>
    </source>
</evidence>
<reference evidence="1" key="1">
    <citation type="submission" date="2020-10" db="EMBL/GenBank/DDBJ databases">
        <authorList>
            <person name="Gilroy R."/>
        </authorList>
    </citation>
    <scope>NUCLEOTIDE SEQUENCE</scope>
    <source>
        <strain evidence="1">ChiGjej2B2-16831</strain>
    </source>
</reference>
<name>A0A9D1N2V0_9FIRM</name>
<gene>
    <name evidence="1" type="ORF">IAD24_03030</name>
</gene>
<reference evidence="1" key="2">
    <citation type="journal article" date="2021" name="PeerJ">
        <title>Extensive microbial diversity within the chicken gut microbiome revealed by metagenomics and culture.</title>
        <authorList>
            <person name="Gilroy R."/>
            <person name="Ravi A."/>
            <person name="Getino M."/>
            <person name="Pursley I."/>
            <person name="Horton D.L."/>
            <person name="Alikhan N.F."/>
            <person name="Baker D."/>
            <person name="Gharbi K."/>
            <person name="Hall N."/>
            <person name="Watson M."/>
            <person name="Adriaenssens E.M."/>
            <person name="Foster-Nyarko E."/>
            <person name="Jarju S."/>
            <person name="Secka A."/>
            <person name="Antonio M."/>
            <person name="Oren A."/>
            <person name="Chaudhuri R.R."/>
            <person name="La Ragione R."/>
            <person name="Hildebrand F."/>
            <person name="Pallen M.J."/>
        </authorList>
    </citation>
    <scope>NUCLEOTIDE SEQUENCE</scope>
    <source>
        <strain evidence="1">ChiGjej2B2-16831</strain>
    </source>
</reference>
<organism evidence="1 2">
    <name type="scientific">Candidatus Aphodomorpha intestinavium</name>
    <dbReference type="NCBI Taxonomy" id="2840672"/>
    <lineage>
        <taxon>Bacteria</taxon>
        <taxon>Bacillati</taxon>
        <taxon>Bacillota</taxon>
        <taxon>Clostridia</taxon>
        <taxon>Eubacteriales</taxon>
        <taxon>Candidatus Aphodomorpha</taxon>
    </lineage>
</organism>
<dbReference type="Proteomes" id="UP000824128">
    <property type="component" value="Unassembled WGS sequence"/>
</dbReference>
<dbReference type="AlphaFoldDB" id="A0A9D1N2V0"/>
<comment type="caution">
    <text evidence="1">The sequence shown here is derived from an EMBL/GenBank/DDBJ whole genome shotgun (WGS) entry which is preliminary data.</text>
</comment>
<accession>A0A9D1N2V0</accession>
<protein>
    <submittedName>
        <fullName evidence="1">Uncharacterized protein</fullName>
    </submittedName>
</protein>
<sequence length="346" mass="38015">MNLNLSDVVEKQVRSMLARFKTEIQSASAQTAISGGQMASGLKAATSQIQSLIAVTQKMGKDGALTVTRKGFDDLGRSITEVYKNGQLLHKTLSENSSLAKDIRYANQLYQEQAEALKKVYALKTQRLKTQDGTPAAMDLDSQIADTGRLIDANNQLIALLDRQAISRSKLEKLSAEEAALGAKYAAAQAAQQERLNAAKAEEQKYAASGLPELQRVQQAYRQLTTSYRQYIAAVKNGNQAGQAYWSQSAQSAMREIQLIAQKLSSLNIEESVRQKILDLIQQAANAEATHQKTLNNLGSGFSKLDNTLERMAGRLLQMASSMLVLRGLSSLWQDATDFAQKYYDK</sequence>
<dbReference type="EMBL" id="DVNZ01000097">
    <property type="protein sequence ID" value="HIU94112.1"/>
    <property type="molecule type" value="Genomic_DNA"/>
</dbReference>